<evidence type="ECO:0008006" key="3">
    <source>
        <dbReference type="Google" id="ProtNLM"/>
    </source>
</evidence>
<proteinExistence type="predicted"/>
<dbReference type="Gramene" id="LPERR06G10530.1">
    <property type="protein sequence ID" value="LPERR06G10530.1"/>
    <property type="gene ID" value="LPERR06G10530"/>
</dbReference>
<evidence type="ECO:0000313" key="2">
    <source>
        <dbReference type="Proteomes" id="UP000032180"/>
    </source>
</evidence>
<name>A0A0D9WPL3_9ORYZ</name>
<organism evidence="1 2">
    <name type="scientific">Leersia perrieri</name>
    <dbReference type="NCBI Taxonomy" id="77586"/>
    <lineage>
        <taxon>Eukaryota</taxon>
        <taxon>Viridiplantae</taxon>
        <taxon>Streptophyta</taxon>
        <taxon>Embryophyta</taxon>
        <taxon>Tracheophyta</taxon>
        <taxon>Spermatophyta</taxon>
        <taxon>Magnoliopsida</taxon>
        <taxon>Liliopsida</taxon>
        <taxon>Poales</taxon>
        <taxon>Poaceae</taxon>
        <taxon>BOP clade</taxon>
        <taxon>Oryzoideae</taxon>
        <taxon>Oryzeae</taxon>
        <taxon>Oryzinae</taxon>
        <taxon>Leersia</taxon>
    </lineage>
</organism>
<protein>
    <recommendedName>
        <fullName evidence="3">BURP domain-containing protein</fullName>
    </recommendedName>
</protein>
<sequence>MVAGEGRKLLSAEEMIRMVPGPRADVTKYQKNVLPNSPIPSAIIDLFTPPSGKRKKELSFLKWGSGAKGAELDPELDQAKKKISRYNYGTSSNGHDRVHHDGHGDNRMVFNYEAVKLKMESLDTFWYSEINKNKFPHYRADGHDLLAKKFSRHIYSNQADQHNHLHYDNHDDNQMASIDEAMNLKKLDQAKKIISRYIYGNPVDGHDQVHVAKKKVSLYIYGNPTDGHDQAHRVGNSDNHIVFSEEAFKLTKKSSDLHHYSHSRLKEIGEKPKVDLDNRKFARYIYGNPANRPDYVHLAKKKFLHYIYGHPTDGYDHVHNEAKKGQVRFVINWSEGEERG</sequence>
<dbReference type="Proteomes" id="UP000032180">
    <property type="component" value="Chromosome 6"/>
</dbReference>
<evidence type="ECO:0000313" key="1">
    <source>
        <dbReference type="EnsemblPlants" id="LPERR06G10530.1"/>
    </source>
</evidence>
<dbReference type="HOGENOM" id="CLU_051753_0_0_1"/>
<keyword evidence="2" id="KW-1185">Reference proteome</keyword>
<reference evidence="1" key="3">
    <citation type="submission" date="2015-04" db="UniProtKB">
        <authorList>
            <consortium name="EnsemblPlants"/>
        </authorList>
    </citation>
    <scope>IDENTIFICATION</scope>
</reference>
<dbReference type="EnsemblPlants" id="LPERR06G10530.1">
    <property type="protein sequence ID" value="LPERR06G10530.1"/>
    <property type="gene ID" value="LPERR06G10530"/>
</dbReference>
<dbReference type="AlphaFoldDB" id="A0A0D9WPL3"/>
<reference evidence="2" key="2">
    <citation type="submission" date="2013-12" db="EMBL/GenBank/DDBJ databases">
        <authorList>
            <person name="Yu Y."/>
            <person name="Lee S."/>
            <person name="de Baynast K."/>
            <person name="Wissotski M."/>
            <person name="Liu L."/>
            <person name="Talag J."/>
            <person name="Goicoechea J."/>
            <person name="Angelova A."/>
            <person name="Jetty R."/>
            <person name="Kudrna D."/>
            <person name="Golser W."/>
            <person name="Rivera L."/>
            <person name="Zhang J."/>
            <person name="Wing R."/>
        </authorList>
    </citation>
    <scope>NUCLEOTIDE SEQUENCE</scope>
</reference>
<accession>A0A0D9WPL3</accession>
<reference evidence="1 2" key="1">
    <citation type="submission" date="2012-08" db="EMBL/GenBank/DDBJ databases">
        <title>Oryza genome evolution.</title>
        <authorList>
            <person name="Wing R.A."/>
        </authorList>
    </citation>
    <scope>NUCLEOTIDE SEQUENCE</scope>
</reference>